<dbReference type="GO" id="GO:0031848">
    <property type="term" value="P:protection from non-homologous end joining at telomere"/>
    <property type="evidence" value="ECO:0007669"/>
    <property type="project" value="TreeGrafter"/>
</dbReference>
<evidence type="ECO:0000256" key="1">
    <source>
        <dbReference type="ARBA" id="ARBA00010467"/>
    </source>
</evidence>
<reference evidence="13 14" key="1">
    <citation type="submission" date="2017-05" db="EMBL/GenBank/DDBJ databases">
        <title>Genome sequence for an aflatoxigenic pathogen of Argentinian peanut, Aspergillus arachidicola.</title>
        <authorList>
            <person name="Moore G."/>
            <person name="Beltz S.B."/>
            <person name="Mack B.M."/>
        </authorList>
    </citation>
    <scope>NUCLEOTIDE SEQUENCE [LARGE SCALE GENOMIC DNA]</scope>
    <source>
        <strain evidence="13 14">CBS 117610</strain>
    </source>
</reference>
<dbReference type="Pfam" id="PF11626">
    <property type="entry name" value="Rap1_C"/>
    <property type="match status" value="1"/>
</dbReference>
<dbReference type="CDD" id="cd11653">
    <property type="entry name" value="rap1_RCT"/>
    <property type="match status" value="1"/>
</dbReference>
<comment type="caution">
    <text evidence="13">The sequence shown here is derived from an EMBL/GenBank/DDBJ whole genome shotgun (WGS) entry which is preliminary data.</text>
</comment>
<feature type="region of interest" description="Disordered" evidence="9">
    <location>
        <begin position="167"/>
        <end position="215"/>
    </location>
</feature>
<evidence type="ECO:0000259" key="11">
    <source>
        <dbReference type="Pfam" id="PF11626"/>
    </source>
</evidence>
<evidence type="ECO:0000259" key="10">
    <source>
        <dbReference type="Pfam" id="PF08914"/>
    </source>
</evidence>
<comment type="similarity">
    <text evidence="1 8">Belongs to the RAP1 family.</text>
</comment>
<keyword evidence="14" id="KW-1185">Reference proteome</keyword>
<feature type="domain" description="TRF2-interacting telomeric protein/Rap1 C-terminal" evidence="11">
    <location>
        <begin position="355"/>
        <end position="429"/>
    </location>
</feature>
<keyword evidence="4" id="KW-0805">Transcription regulation</keyword>
<dbReference type="InterPro" id="IPR015010">
    <property type="entry name" value="TERF2IP_Myb"/>
</dbReference>
<keyword evidence="6" id="KW-0804">Transcription</keyword>
<dbReference type="GO" id="GO:0070187">
    <property type="term" value="C:shelterin complex"/>
    <property type="evidence" value="ECO:0007669"/>
    <property type="project" value="TreeGrafter"/>
</dbReference>
<evidence type="ECO:0000256" key="7">
    <source>
        <dbReference type="ARBA" id="ARBA00023242"/>
    </source>
</evidence>
<dbReference type="InterPro" id="IPR009057">
    <property type="entry name" value="Homeodomain-like_sf"/>
</dbReference>
<dbReference type="Pfam" id="PF16589">
    <property type="entry name" value="BRCT_2"/>
    <property type="match status" value="1"/>
</dbReference>
<feature type="domain" description="BRCT" evidence="12">
    <location>
        <begin position="17"/>
        <end position="91"/>
    </location>
</feature>
<dbReference type="GO" id="GO:0010833">
    <property type="term" value="P:telomere maintenance via telomere lengthening"/>
    <property type="evidence" value="ECO:0007669"/>
    <property type="project" value="UniProtKB-UniRule"/>
</dbReference>
<dbReference type="STRING" id="656916.A0A2G7GA41"/>
<evidence type="ECO:0000256" key="6">
    <source>
        <dbReference type="ARBA" id="ARBA00023163"/>
    </source>
</evidence>
<keyword evidence="5" id="KW-0010">Activator</keyword>
<evidence type="ECO:0000256" key="9">
    <source>
        <dbReference type="SAM" id="MobiDB-lite"/>
    </source>
</evidence>
<keyword evidence="7 8" id="KW-0539">Nucleus</keyword>
<comment type="subunit">
    <text evidence="8">Homodimer.</text>
</comment>
<comment type="subcellular location">
    <subcellularLocation>
        <location evidence="8">Nucleus</location>
    </subcellularLocation>
    <subcellularLocation>
        <location evidence="8">Chromosome</location>
        <location evidence="8">Telomere</location>
    </subcellularLocation>
</comment>
<dbReference type="CDD" id="cd11655">
    <property type="entry name" value="rap1_myb-like"/>
    <property type="match status" value="1"/>
</dbReference>
<comment type="function">
    <text evidence="8">Involved in the regulation of telomere length, clustering and has a specific role in telomere position effect (TPE).</text>
</comment>
<feature type="domain" description="TERF2-interacting telomeric protein 1 Myb" evidence="10">
    <location>
        <begin position="115"/>
        <end position="174"/>
    </location>
</feature>
<dbReference type="SUPFAM" id="SSF46689">
    <property type="entry name" value="Homeodomain-like"/>
    <property type="match status" value="1"/>
</dbReference>
<evidence type="ECO:0000256" key="5">
    <source>
        <dbReference type="ARBA" id="ARBA00023159"/>
    </source>
</evidence>
<dbReference type="PANTHER" id="PTHR16466">
    <property type="entry name" value="TELOMERE REPEAT-BINDING FACTOR 2-INTERACTING PROTEIN 1"/>
    <property type="match status" value="1"/>
</dbReference>
<sequence>LGNSAMGKKSSMASPGPLFQGKQFWLSHNVPQRSRFKDLIEQHGGVVRLHEKDADIKLVDHTRKNLPPDTYSYRFVEWSVRNRKLEDLQNHRAGPSAARPVGATNIPTRSHPIPYTLEDDQWLWDRMAEYEKDPNAAIGGNKIYQELATQNPRHTYQSYRDRYRRRLRGLPRPGGMPKPNPPASAEKDGNQQVTQREQSSPRSHRTQSHDDNPVIYMLGDKKRKRTPEHNPDLELNGVHLTSQKRRAIDKTPKELIPTMIRAQQSKSSHIERTPTPSISVDNEAHIAHDPATNISEPVQYHKTETQDHDPQKAIDPLFLELPFLPSSPEPEPEEPLEQDIDTWIDHRLQTGRAENEEQIIEALRCTSMDPYLADQVLDYLIAGKGIPDNMPGVWTAEDDRCFEAKETRTIEQVLKKHGSDAFNSRWEYLGMARAAGLDETDS</sequence>
<evidence type="ECO:0000259" key="12">
    <source>
        <dbReference type="Pfam" id="PF16589"/>
    </source>
</evidence>
<evidence type="ECO:0000256" key="8">
    <source>
        <dbReference type="RuleBase" id="RU367107"/>
    </source>
</evidence>
<evidence type="ECO:0000313" key="14">
    <source>
        <dbReference type="Proteomes" id="UP000231358"/>
    </source>
</evidence>
<protein>
    <recommendedName>
        <fullName evidence="8">DNA-binding protein RAP1</fullName>
    </recommendedName>
</protein>
<keyword evidence="2 8" id="KW-0158">Chromosome</keyword>
<dbReference type="Pfam" id="PF08914">
    <property type="entry name" value="Myb_Rap1"/>
    <property type="match status" value="1"/>
</dbReference>
<feature type="compositionally biased region" description="Polar residues" evidence="9">
    <location>
        <begin position="190"/>
        <end position="201"/>
    </location>
</feature>
<dbReference type="EMBL" id="NEXV01000056">
    <property type="protein sequence ID" value="PIG89485.1"/>
    <property type="molecule type" value="Genomic_DNA"/>
</dbReference>
<dbReference type="InterPro" id="IPR039595">
    <property type="entry name" value="TE2IP/Rap1"/>
</dbReference>
<organism evidence="13 14">
    <name type="scientific">Aspergillus arachidicola</name>
    <dbReference type="NCBI Taxonomy" id="656916"/>
    <lineage>
        <taxon>Eukaryota</taxon>
        <taxon>Fungi</taxon>
        <taxon>Dikarya</taxon>
        <taxon>Ascomycota</taxon>
        <taxon>Pezizomycotina</taxon>
        <taxon>Eurotiomycetes</taxon>
        <taxon>Eurotiomycetidae</taxon>
        <taxon>Eurotiales</taxon>
        <taxon>Aspergillaceae</taxon>
        <taxon>Aspergillus</taxon>
        <taxon>Aspergillus subgen. Circumdati</taxon>
    </lineage>
</organism>
<feature type="region of interest" description="Disordered" evidence="9">
    <location>
        <begin position="92"/>
        <end position="112"/>
    </location>
</feature>
<dbReference type="Gene3D" id="1.10.10.60">
    <property type="entry name" value="Homeodomain-like"/>
    <property type="match status" value="1"/>
</dbReference>
<dbReference type="InterPro" id="IPR021661">
    <property type="entry name" value="Rap1_C"/>
</dbReference>
<evidence type="ECO:0000256" key="3">
    <source>
        <dbReference type="ARBA" id="ARBA00022895"/>
    </source>
</evidence>
<gene>
    <name evidence="13" type="ORF">AARAC_006730</name>
</gene>
<evidence type="ECO:0000313" key="13">
    <source>
        <dbReference type="EMBL" id="PIG89485.1"/>
    </source>
</evidence>
<accession>A0A2G7GA41</accession>
<dbReference type="AlphaFoldDB" id="A0A2G7GA41"/>
<dbReference type="PANTHER" id="PTHR16466:SF6">
    <property type="entry name" value="TELOMERIC REPEAT-BINDING FACTOR 2-INTERACTING PROTEIN 1"/>
    <property type="match status" value="1"/>
</dbReference>
<evidence type="ECO:0000256" key="2">
    <source>
        <dbReference type="ARBA" id="ARBA00022454"/>
    </source>
</evidence>
<keyword evidence="3 8" id="KW-0779">Telomere</keyword>
<dbReference type="InterPro" id="IPR001357">
    <property type="entry name" value="BRCT_dom"/>
</dbReference>
<feature type="non-terminal residue" evidence="13">
    <location>
        <position position="1"/>
    </location>
</feature>
<dbReference type="InterPro" id="IPR038104">
    <property type="entry name" value="Rap1_C_sf"/>
</dbReference>
<proteinExistence type="inferred from homology"/>
<dbReference type="GO" id="GO:0042162">
    <property type="term" value="F:telomeric DNA binding"/>
    <property type="evidence" value="ECO:0007669"/>
    <property type="project" value="TreeGrafter"/>
</dbReference>
<dbReference type="Gene3D" id="1.10.10.2170">
    <property type="match status" value="1"/>
</dbReference>
<name>A0A2G7GA41_9EURO</name>
<dbReference type="Proteomes" id="UP000231358">
    <property type="component" value="Unassembled WGS sequence"/>
</dbReference>
<evidence type="ECO:0000256" key="4">
    <source>
        <dbReference type="ARBA" id="ARBA00023015"/>
    </source>
</evidence>